<comment type="subcellular location">
    <subcellularLocation>
        <location evidence="1">Cell membrane</location>
        <topology evidence="1">Multi-pass membrane protein</topology>
    </subcellularLocation>
</comment>
<evidence type="ECO:0000256" key="11">
    <source>
        <dbReference type="ARBA" id="ARBA00023136"/>
    </source>
</evidence>
<dbReference type="InterPro" id="IPR010559">
    <property type="entry name" value="Sig_transdc_His_kin_internal"/>
</dbReference>
<evidence type="ECO:0000256" key="2">
    <source>
        <dbReference type="ARBA" id="ARBA00022475"/>
    </source>
</evidence>
<dbReference type="eggNOG" id="COG2972">
    <property type="taxonomic scope" value="Bacteria"/>
</dbReference>
<organism evidence="15 16">
    <name type="scientific">Paenibacillus lactis 154</name>
    <dbReference type="NCBI Taxonomy" id="743719"/>
    <lineage>
        <taxon>Bacteria</taxon>
        <taxon>Bacillati</taxon>
        <taxon>Bacillota</taxon>
        <taxon>Bacilli</taxon>
        <taxon>Bacillales</taxon>
        <taxon>Paenibacillaceae</taxon>
        <taxon>Paenibacillus</taxon>
    </lineage>
</organism>
<evidence type="ECO:0000256" key="9">
    <source>
        <dbReference type="ARBA" id="ARBA00022989"/>
    </source>
</evidence>
<keyword evidence="3" id="KW-0597">Phosphoprotein</keyword>
<feature type="transmembrane region" description="Helical" evidence="13">
    <location>
        <begin position="331"/>
        <end position="349"/>
    </location>
</feature>
<evidence type="ECO:0000256" key="1">
    <source>
        <dbReference type="ARBA" id="ARBA00004651"/>
    </source>
</evidence>
<evidence type="ECO:0000313" key="15">
    <source>
        <dbReference type="EMBL" id="EHB50156.1"/>
    </source>
</evidence>
<dbReference type="Gene3D" id="3.30.565.10">
    <property type="entry name" value="Histidine kinase-like ATPase, C-terminal domain"/>
    <property type="match status" value="1"/>
</dbReference>
<keyword evidence="7 15" id="KW-0418">Kinase</keyword>
<dbReference type="SMART" id="SM00304">
    <property type="entry name" value="HAMP"/>
    <property type="match status" value="1"/>
</dbReference>
<dbReference type="EMBL" id="AGIP01000021">
    <property type="protein sequence ID" value="EHB50156.1"/>
    <property type="molecule type" value="Genomic_DNA"/>
</dbReference>
<dbReference type="PANTHER" id="PTHR34220:SF11">
    <property type="entry name" value="SENSOR PROTEIN KINASE HPTS"/>
    <property type="match status" value="1"/>
</dbReference>
<dbReference type="Pfam" id="PF06580">
    <property type="entry name" value="His_kinase"/>
    <property type="match status" value="1"/>
</dbReference>
<dbReference type="InterPro" id="IPR050640">
    <property type="entry name" value="Bact_2-comp_sensor_kinase"/>
</dbReference>
<keyword evidence="11 13" id="KW-0472">Membrane</keyword>
<feature type="region of interest" description="Disordered" evidence="12">
    <location>
        <begin position="579"/>
        <end position="651"/>
    </location>
</feature>
<dbReference type="InterPro" id="IPR033479">
    <property type="entry name" value="dCache_1"/>
</dbReference>
<dbReference type="PROSITE" id="PS50885">
    <property type="entry name" value="HAMP"/>
    <property type="match status" value="1"/>
</dbReference>
<dbReference type="InterPro" id="IPR036890">
    <property type="entry name" value="HATPase_C_sf"/>
</dbReference>
<protein>
    <submittedName>
        <fullName evidence="15">Integral membrane sensor signal transduction histidine kinase</fullName>
    </submittedName>
</protein>
<keyword evidence="2" id="KW-1003">Cell membrane</keyword>
<keyword evidence="8" id="KW-0067">ATP-binding</keyword>
<reference evidence="15 16" key="1">
    <citation type="submission" date="2011-09" db="EMBL/GenBank/DDBJ databases">
        <title>The draft genome of Paenibacillus lactis 154.</title>
        <authorList>
            <consortium name="US DOE Joint Genome Institute (JGI-PGF)"/>
            <person name="Lucas S."/>
            <person name="Han J."/>
            <person name="Lapidus A."/>
            <person name="Cheng J.-F."/>
            <person name="Goodwin L."/>
            <person name="Pitluck S."/>
            <person name="Peters L."/>
            <person name="Land M.L."/>
            <person name="Hauser L."/>
            <person name="Siebers A."/>
            <person name="Thelen M."/>
            <person name="Hugenholtz P."/>
            <person name="Allgaier M."/>
            <person name="Woyke T.J."/>
        </authorList>
    </citation>
    <scope>NUCLEOTIDE SEQUENCE [LARGE SCALE GENOMIC DNA]</scope>
    <source>
        <strain evidence="15 16">154</strain>
    </source>
</reference>
<evidence type="ECO:0000256" key="3">
    <source>
        <dbReference type="ARBA" id="ARBA00022553"/>
    </source>
</evidence>
<sequence>MTEKTKGAKSSSLLGINRKFEDLGVKDMLTRLKRWVPSSIRHKLIWASVACIAVPALVSLILYNAMTKEALKEQAVQNANDALQLIRGSVTNLLSSKLNIANYIQVNSTLNSYFKQVASGNEEADPYDRFVESRRVLEHIESLTVVGEPSYVTVLLTSGAYYMNYSVSDYNPLDYMDQPWFDRIHRLQGLESLWVGPEETVFRSDRMDHPYQLSVVRTLRLPDSDIYGYVIVSFTEDQISRIFDSLSEGSDVLMLDGSGMVVSSHHPERIGTKFPYVEEWSGSAPYAIMPMDGEKHLMVEQDIPFAGWRLVLMQPYKDAIVNINAIFSRAFLLQMGSFLVFLMLLIGLVRTFTKPLVRLGKAAAAVQRGNLEVRSHVRGNDEIGRLGHLFDDMLSRIQTMIFEISDNQSRKRKAELKMLQAQIHPHFLFNVLNSIRMKVMKRGDPESARMIGSLSMLLRMTISRQEDEIALHEELELISHYLALMNLRQKEEVRLELDIASEALLLKVPRFFLQPIVENALIHGLNRRARVISITAVVEPGGIILRVKDDGAGMDPSVRERIARSLRLGAGDAIADAEDAARGRPSPVVPEGFQGQGQTGTGDRTVTASSSGAAGGDMAGSGSDRGSDAGSDSDSQALRTSSPMDAPGSGFSGIGLSNVMERMRMVFGSGFQCAVYSEEGQGTVIEMYIPERGNADV</sequence>
<name>G4HNJ1_9BACL</name>
<proteinExistence type="predicted"/>
<keyword evidence="10" id="KW-0902">Two-component regulatory system</keyword>
<keyword evidence="6" id="KW-0547">Nucleotide-binding</keyword>
<keyword evidence="5 13" id="KW-0812">Transmembrane</keyword>
<dbReference type="GO" id="GO:0000155">
    <property type="term" value="F:phosphorelay sensor kinase activity"/>
    <property type="evidence" value="ECO:0007669"/>
    <property type="project" value="InterPro"/>
</dbReference>
<dbReference type="PATRIC" id="fig|743719.3.peg.5656"/>
<evidence type="ECO:0000313" key="16">
    <source>
        <dbReference type="Proteomes" id="UP000003891"/>
    </source>
</evidence>
<dbReference type="Proteomes" id="UP000003891">
    <property type="component" value="Unassembled WGS sequence"/>
</dbReference>
<evidence type="ECO:0000256" key="4">
    <source>
        <dbReference type="ARBA" id="ARBA00022679"/>
    </source>
</evidence>
<feature type="transmembrane region" description="Helical" evidence="13">
    <location>
        <begin position="44"/>
        <end position="66"/>
    </location>
</feature>
<evidence type="ECO:0000259" key="14">
    <source>
        <dbReference type="PROSITE" id="PS50885"/>
    </source>
</evidence>
<dbReference type="Pfam" id="PF02743">
    <property type="entry name" value="dCache_1"/>
    <property type="match status" value="1"/>
</dbReference>
<evidence type="ECO:0000256" key="12">
    <source>
        <dbReference type="SAM" id="MobiDB-lite"/>
    </source>
</evidence>
<dbReference type="CDD" id="cd06225">
    <property type="entry name" value="HAMP"/>
    <property type="match status" value="1"/>
</dbReference>
<evidence type="ECO:0000256" key="7">
    <source>
        <dbReference type="ARBA" id="ARBA00022777"/>
    </source>
</evidence>
<dbReference type="GO" id="GO:0005886">
    <property type="term" value="C:plasma membrane"/>
    <property type="evidence" value="ECO:0007669"/>
    <property type="project" value="UniProtKB-SubCell"/>
</dbReference>
<dbReference type="PANTHER" id="PTHR34220">
    <property type="entry name" value="SENSOR HISTIDINE KINASE YPDA"/>
    <property type="match status" value="1"/>
</dbReference>
<gene>
    <name evidence="15" type="ORF">PaelaDRAFT_5552</name>
</gene>
<evidence type="ECO:0000256" key="10">
    <source>
        <dbReference type="ARBA" id="ARBA00023012"/>
    </source>
</evidence>
<keyword evidence="4" id="KW-0808">Transferase</keyword>
<feature type="compositionally biased region" description="Low complexity" evidence="12">
    <location>
        <begin position="620"/>
        <end position="635"/>
    </location>
</feature>
<feature type="domain" description="HAMP" evidence="14">
    <location>
        <begin position="350"/>
        <end position="402"/>
    </location>
</feature>
<dbReference type="Gene3D" id="6.10.340.10">
    <property type="match status" value="1"/>
</dbReference>
<dbReference type="PRINTS" id="PR00344">
    <property type="entry name" value="BCTRLSENSOR"/>
</dbReference>
<dbReference type="Pfam" id="PF00672">
    <property type="entry name" value="HAMP"/>
    <property type="match status" value="1"/>
</dbReference>
<dbReference type="SUPFAM" id="SSF158472">
    <property type="entry name" value="HAMP domain-like"/>
    <property type="match status" value="1"/>
</dbReference>
<keyword evidence="9 13" id="KW-1133">Transmembrane helix</keyword>
<accession>G4HNJ1</accession>
<dbReference type="SUPFAM" id="SSF55874">
    <property type="entry name" value="ATPase domain of HSP90 chaperone/DNA topoisomerase II/histidine kinase"/>
    <property type="match status" value="1"/>
</dbReference>
<dbReference type="STRING" id="743719.PaelaDRAFT_5552"/>
<evidence type="ECO:0000256" key="8">
    <source>
        <dbReference type="ARBA" id="ARBA00022840"/>
    </source>
</evidence>
<evidence type="ECO:0000256" key="5">
    <source>
        <dbReference type="ARBA" id="ARBA00022692"/>
    </source>
</evidence>
<dbReference type="AlphaFoldDB" id="G4HNJ1"/>
<dbReference type="InterPro" id="IPR003660">
    <property type="entry name" value="HAMP_dom"/>
</dbReference>
<dbReference type="GO" id="GO:0005524">
    <property type="term" value="F:ATP binding"/>
    <property type="evidence" value="ECO:0007669"/>
    <property type="project" value="UniProtKB-KW"/>
</dbReference>
<evidence type="ECO:0000256" key="6">
    <source>
        <dbReference type="ARBA" id="ARBA00022741"/>
    </source>
</evidence>
<evidence type="ECO:0000256" key="13">
    <source>
        <dbReference type="SAM" id="Phobius"/>
    </source>
</evidence>
<dbReference type="InterPro" id="IPR004358">
    <property type="entry name" value="Sig_transdc_His_kin-like_C"/>
</dbReference>